<evidence type="ECO:0000313" key="3">
    <source>
        <dbReference type="Proteomes" id="UP000321051"/>
    </source>
</evidence>
<keyword evidence="3" id="KW-1185">Reference proteome</keyword>
<dbReference type="STRING" id="1371.GCA_900166605_02931"/>
<dbReference type="EMBL" id="BJUN01000003">
    <property type="protein sequence ID" value="GEK57927.1"/>
    <property type="molecule type" value="Genomic_DNA"/>
</dbReference>
<dbReference type="OrthoDB" id="2354672at2"/>
<feature type="domain" description="Helicase Helix-turn-helix" evidence="1">
    <location>
        <begin position="248"/>
        <end position="336"/>
    </location>
</feature>
<proteinExistence type="predicted"/>
<dbReference type="AlphaFoldDB" id="A0A510Y614"/>
<dbReference type="Proteomes" id="UP000321051">
    <property type="component" value="Unassembled WGS sequence"/>
</dbReference>
<name>A0A510Y614_MARHA</name>
<sequence length="351" mass="39965">MLFQEAMILIALKRLRGERTDASAYHLLSGKRSSQTITDAKWFQSKDLFGALPKLDKLQFERITASLYHRGWIEPGGVPAESISASMRPWEKLVEEAGFDGWAYRDTGHQFWKRIALLIQTLSHLYQRKKQFVPIIQDHASQQWVKQKLSSWGEGKYTAMKKLYEEMADCLRDMTELQAFIFVYKLTGAEILGKTTEQISRLQHREQEEVDYLLQGSIHTLIKNAENQPETVLHECLDTGGTPELTVTAQKTLDFINKGFTLEAVARSRGLKVSTIEDHFVEIAGEIKEFSIDQLVPPKQQEAIRQAAASLDTFKLKTLKEQLDADTTYFAIRLALAKGGQKSGQKNRSIE</sequence>
<evidence type="ECO:0000313" key="2">
    <source>
        <dbReference type="EMBL" id="GEK57927.1"/>
    </source>
</evidence>
<dbReference type="InterPro" id="IPR029491">
    <property type="entry name" value="Helicase_HTH"/>
</dbReference>
<gene>
    <name evidence="2" type="ORF">MHA01_08320</name>
</gene>
<reference evidence="2 3" key="1">
    <citation type="submission" date="2019-07" db="EMBL/GenBank/DDBJ databases">
        <title>Whole genome shotgun sequence of Marinococcus halophilus NBRC 102359.</title>
        <authorList>
            <person name="Hosoyama A."/>
            <person name="Uohara A."/>
            <person name="Ohji S."/>
            <person name="Ichikawa N."/>
        </authorList>
    </citation>
    <scope>NUCLEOTIDE SEQUENCE [LARGE SCALE GENOMIC DNA]</scope>
    <source>
        <strain evidence="2 3">NBRC 102359</strain>
    </source>
</reference>
<protein>
    <recommendedName>
        <fullName evidence="1">Helicase Helix-turn-helix domain-containing protein</fullName>
    </recommendedName>
</protein>
<dbReference type="PIRSF" id="PIRSF021350">
    <property type="entry name" value="UCP021350"/>
    <property type="match status" value="1"/>
</dbReference>
<evidence type="ECO:0000259" key="1">
    <source>
        <dbReference type="Pfam" id="PF14493"/>
    </source>
</evidence>
<comment type="caution">
    <text evidence="2">The sequence shown here is derived from an EMBL/GenBank/DDBJ whole genome shotgun (WGS) entry which is preliminary data.</text>
</comment>
<dbReference type="Pfam" id="PF14493">
    <property type="entry name" value="HTH_40"/>
    <property type="match status" value="1"/>
</dbReference>
<organism evidence="2 3">
    <name type="scientific">Marinococcus halophilus</name>
    <dbReference type="NCBI Taxonomy" id="1371"/>
    <lineage>
        <taxon>Bacteria</taxon>
        <taxon>Bacillati</taxon>
        <taxon>Bacillota</taxon>
        <taxon>Bacilli</taxon>
        <taxon>Bacillales</taxon>
        <taxon>Bacillaceae</taxon>
        <taxon>Marinococcus</taxon>
    </lineage>
</organism>
<accession>A0A510Y614</accession>
<dbReference type="RefSeq" id="WP_079476615.1">
    <property type="nucleotide sequence ID" value="NZ_BJUN01000003.1"/>
</dbReference>
<dbReference type="InterPro" id="IPR008308">
    <property type="entry name" value="YpbB-like"/>
</dbReference>